<dbReference type="RefSeq" id="WP_087144155.1">
    <property type="nucleotide sequence ID" value="NZ_FUKI01000126.1"/>
</dbReference>
<dbReference type="PANTHER" id="PTHR35894">
    <property type="entry name" value="GENERAL SECRETION PATHWAY PROTEIN A-RELATED"/>
    <property type="match status" value="1"/>
</dbReference>
<dbReference type="EMBL" id="FUKI01000126">
    <property type="protein sequence ID" value="SJM94119.1"/>
    <property type="molecule type" value="Genomic_DNA"/>
</dbReference>
<dbReference type="SUPFAM" id="SSF52540">
    <property type="entry name" value="P-loop containing nucleoside triphosphate hydrolases"/>
    <property type="match status" value="1"/>
</dbReference>
<dbReference type="OrthoDB" id="9780149at2"/>
<proteinExistence type="predicted"/>
<dbReference type="Proteomes" id="UP000195667">
    <property type="component" value="Unassembled WGS sequence"/>
</dbReference>
<name>A0A1R4HD29_9GAMM</name>
<accession>A0A1R4HD29</accession>
<dbReference type="PANTHER" id="PTHR35894:SF1">
    <property type="entry name" value="PHOSPHORIBULOKINASE _ URIDINE KINASE FAMILY"/>
    <property type="match status" value="1"/>
</dbReference>
<dbReference type="InterPro" id="IPR017466">
    <property type="entry name" value="XrtA-assoc_ATPase-like"/>
</dbReference>
<dbReference type="SMART" id="SM00382">
    <property type="entry name" value="AAA"/>
    <property type="match status" value="1"/>
</dbReference>
<dbReference type="Pfam" id="PF13401">
    <property type="entry name" value="AAA_22"/>
    <property type="match status" value="1"/>
</dbReference>
<protein>
    <submittedName>
        <fullName evidence="2">Secretion ATPase, PEP-CTERM locus subfamily</fullName>
    </submittedName>
</protein>
<evidence type="ECO:0000313" key="3">
    <source>
        <dbReference type="Proteomes" id="UP000195667"/>
    </source>
</evidence>
<evidence type="ECO:0000313" key="2">
    <source>
        <dbReference type="EMBL" id="SJM94119.1"/>
    </source>
</evidence>
<dbReference type="GO" id="GO:0016887">
    <property type="term" value="F:ATP hydrolysis activity"/>
    <property type="evidence" value="ECO:0007669"/>
    <property type="project" value="InterPro"/>
</dbReference>
<evidence type="ECO:0000259" key="1">
    <source>
        <dbReference type="SMART" id="SM00382"/>
    </source>
</evidence>
<keyword evidence="3" id="KW-1185">Reference proteome</keyword>
<dbReference type="AlphaFoldDB" id="A0A1R4HD29"/>
<dbReference type="InterPro" id="IPR052026">
    <property type="entry name" value="ExeA_AAA_ATPase_DNA-bind"/>
</dbReference>
<dbReference type="InterPro" id="IPR003593">
    <property type="entry name" value="AAA+_ATPase"/>
</dbReference>
<dbReference type="Gene3D" id="3.40.50.300">
    <property type="entry name" value="P-loop containing nucleotide triphosphate hydrolases"/>
    <property type="match status" value="1"/>
</dbReference>
<sequence length="343" mass="38775">MYDGFYNLSKKPFQLNADSDFFFNSVVHKRALAYMRYGLTQGEGFVVVTGKPGTGKTMLVKELVNSLNSNDITIGIMVSSQVGADDLLKIISATFGLPYDGEDKATLLTRIERFFIQQAVDGKRVLMIVDEAQNLPKDSLEELRMLSNFEMSGKALFQTFLIGQLQLGETLFLPEMEQLRQRIVATFQLKPLEEEETKNYILFRLEKAGWQQTPQFDDDVFNAICTYTQGIPRRINTLCDRVLLFGYLDELSVISLSAVNKVIADIEEEASIVTDEFHDVVALSTSSNINYSDTLSPQMEERIAVLERTVANLRTILSKERVLLRKAILIQLDMDGAYDDLSE</sequence>
<feature type="domain" description="AAA+ ATPase" evidence="1">
    <location>
        <begin position="42"/>
        <end position="258"/>
    </location>
</feature>
<reference evidence="3" key="1">
    <citation type="submission" date="2017-02" db="EMBL/GenBank/DDBJ databases">
        <authorList>
            <person name="Daims H."/>
        </authorList>
    </citation>
    <scope>NUCLEOTIDE SEQUENCE [LARGE SCALE GENOMIC DNA]</scope>
</reference>
<dbReference type="InterPro" id="IPR049945">
    <property type="entry name" value="AAA_22"/>
</dbReference>
<dbReference type="NCBIfam" id="TIGR03015">
    <property type="entry name" value="pepcterm_ATPase"/>
    <property type="match status" value="1"/>
</dbReference>
<dbReference type="InterPro" id="IPR027417">
    <property type="entry name" value="P-loop_NTPase"/>
</dbReference>
<gene>
    <name evidence="2" type="ORF">CRENPOLYSF1_50133</name>
</gene>
<organism evidence="2 3">
    <name type="scientific">Crenothrix polyspora</name>
    <dbReference type="NCBI Taxonomy" id="360316"/>
    <lineage>
        <taxon>Bacteria</taxon>
        <taxon>Pseudomonadati</taxon>
        <taxon>Pseudomonadota</taxon>
        <taxon>Gammaproteobacteria</taxon>
        <taxon>Methylococcales</taxon>
        <taxon>Crenotrichaceae</taxon>
        <taxon>Crenothrix</taxon>
    </lineage>
</organism>